<dbReference type="Gene3D" id="3.40.50.410">
    <property type="entry name" value="von Willebrand factor, type A domain"/>
    <property type="match status" value="1"/>
</dbReference>
<dbReference type="RefSeq" id="WP_135786977.1">
    <property type="nucleotide sequence ID" value="NZ_SRRT01000005.1"/>
</dbReference>
<name>A0A4Z1D2W2_9ACTN</name>
<dbReference type="PROSITE" id="PS50234">
    <property type="entry name" value="VWFA"/>
    <property type="match status" value="1"/>
</dbReference>
<gene>
    <name evidence="2" type="ORF">E5083_19535</name>
</gene>
<dbReference type="GeneID" id="95449792"/>
<protein>
    <submittedName>
        <fullName evidence="2">VWA domain-containing protein</fullName>
    </submittedName>
</protein>
<evidence type="ECO:0000259" key="1">
    <source>
        <dbReference type="PROSITE" id="PS50234"/>
    </source>
</evidence>
<dbReference type="SMART" id="SM00327">
    <property type="entry name" value="VWA"/>
    <property type="match status" value="1"/>
</dbReference>
<dbReference type="CDD" id="cd00198">
    <property type="entry name" value="vWFA"/>
    <property type="match status" value="1"/>
</dbReference>
<evidence type="ECO:0000313" key="2">
    <source>
        <dbReference type="EMBL" id="TGN75829.1"/>
    </source>
</evidence>
<dbReference type="Proteomes" id="UP000298159">
    <property type="component" value="Unassembled WGS sequence"/>
</dbReference>
<organism evidence="2 3">
    <name type="scientific">Streptomyces bauhiniae</name>
    <dbReference type="NCBI Taxonomy" id="2340725"/>
    <lineage>
        <taxon>Bacteria</taxon>
        <taxon>Bacillati</taxon>
        <taxon>Actinomycetota</taxon>
        <taxon>Actinomycetes</taxon>
        <taxon>Kitasatosporales</taxon>
        <taxon>Streptomycetaceae</taxon>
        <taxon>Streptomyces</taxon>
    </lineage>
</organism>
<accession>A0A4Z1D2W2</accession>
<proteinExistence type="predicted"/>
<keyword evidence="3" id="KW-1185">Reference proteome</keyword>
<evidence type="ECO:0000313" key="3">
    <source>
        <dbReference type="Proteomes" id="UP000298159"/>
    </source>
</evidence>
<sequence length="280" mass="29665">MPYTAEISRTNPGGFIFLVDQSASMSDPMGAGEVTRQRAEVVSDAINRLLTELSVKCAKEEGVRDYFHVAVIGYGHNHVGSAFQGALAGRDLVPLSEVANNPARVESRTKKVPDGAGGLVETSVQFPVWMDPVTNGGTPMTRALGYADSLVANWVEAHPSGFPPIVLNLTDGESTDGDPTSAAIALASHATADGAVLLFNLHVSGSGGTPVTFPDSEEGLPDTYARLLFLMSSVLPSHMRSYAASQGHRVSETTRGFVYNADITSIVEFLDIGTRATELR</sequence>
<comment type="caution">
    <text evidence="2">The sequence shown here is derived from an EMBL/GenBank/DDBJ whole genome shotgun (WGS) entry which is preliminary data.</text>
</comment>
<dbReference type="InterPro" id="IPR002035">
    <property type="entry name" value="VWF_A"/>
</dbReference>
<dbReference type="EMBL" id="SRRT01000005">
    <property type="protein sequence ID" value="TGN75829.1"/>
    <property type="molecule type" value="Genomic_DNA"/>
</dbReference>
<reference evidence="2 3" key="1">
    <citation type="submission" date="2019-04" db="EMBL/GenBank/DDBJ databases">
        <title>Streptomyces sp. nov. Bv016 isolated from bark of Buahinia variegata.</title>
        <authorList>
            <person name="Kanchanasin P."/>
            <person name="Tanasupawat S."/>
            <person name="Yuki M."/>
            <person name="Kudo T."/>
        </authorList>
    </citation>
    <scope>NUCLEOTIDE SEQUENCE [LARGE SCALE GENOMIC DNA]</scope>
    <source>
        <strain evidence="2 3">Bv016</strain>
    </source>
</reference>
<dbReference type="InterPro" id="IPR036465">
    <property type="entry name" value="vWFA_dom_sf"/>
</dbReference>
<dbReference type="SUPFAM" id="SSF53300">
    <property type="entry name" value="vWA-like"/>
    <property type="match status" value="1"/>
</dbReference>
<dbReference type="AlphaFoldDB" id="A0A4Z1D2W2"/>
<feature type="domain" description="VWFA" evidence="1">
    <location>
        <begin position="14"/>
        <end position="204"/>
    </location>
</feature>